<accession>X1HYB3</accession>
<protein>
    <submittedName>
        <fullName evidence="1">Uncharacterized protein</fullName>
    </submittedName>
</protein>
<evidence type="ECO:0000313" key="1">
    <source>
        <dbReference type="EMBL" id="GAH62045.1"/>
    </source>
</evidence>
<comment type="caution">
    <text evidence="1">The sequence shown here is derived from an EMBL/GenBank/DDBJ whole genome shotgun (WGS) entry which is preliminary data.</text>
</comment>
<name>X1HYB3_9ZZZZ</name>
<gene>
    <name evidence="1" type="ORF">S03H2_51714</name>
</gene>
<proteinExistence type="predicted"/>
<reference evidence="1" key="1">
    <citation type="journal article" date="2014" name="Front. Microbiol.">
        <title>High frequency of phylogenetically diverse reductive dehalogenase-homologous genes in deep subseafloor sedimentary metagenomes.</title>
        <authorList>
            <person name="Kawai M."/>
            <person name="Futagami T."/>
            <person name="Toyoda A."/>
            <person name="Takaki Y."/>
            <person name="Nishi S."/>
            <person name="Hori S."/>
            <person name="Arai W."/>
            <person name="Tsubouchi T."/>
            <person name="Morono Y."/>
            <person name="Uchiyama I."/>
            <person name="Ito T."/>
            <person name="Fujiyama A."/>
            <person name="Inagaki F."/>
            <person name="Takami H."/>
        </authorList>
    </citation>
    <scope>NUCLEOTIDE SEQUENCE</scope>
    <source>
        <strain evidence="1">Expedition CK06-06</strain>
    </source>
</reference>
<dbReference type="EMBL" id="BARU01032825">
    <property type="protein sequence ID" value="GAH62045.1"/>
    <property type="molecule type" value="Genomic_DNA"/>
</dbReference>
<organism evidence="1">
    <name type="scientific">marine sediment metagenome</name>
    <dbReference type="NCBI Taxonomy" id="412755"/>
    <lineage>
        <taxon>unclassified sequences</taxon>
        <taxon>metagenomes</taxon>
        <taxon>ecological metagenomes</taxon>
    </lineage>
</organism>
<sequence length="40" mass="4270">MGSTPEDTGILEAGAGYILIEDEAYANAVEPILKEKTKQC</sequence>
<dbReference type="AlphaFoldDB" id="X1HYB3"/>